<dbReference type="Pfam" id="PF01593">
    <property type="entry name" value="Amino_oxidase"/>
    <property type="match status" value="1"/>
</dbReference>
<dbReference type="PANTHER" id="PTHR10742:SF410">
    <property type="entry name" value="LYSINE-SPECIFIC HISTONE DEMETHYLASE 2"/>
    <property type="match status" value="1"/>
</dbReference>
<keyword evidence="3" id="KW-0808">Transferase</keyword>
<organism evidence="3 4">
    <name type="scientific">Fasciola gigantica</name>
    <name type="common">Giant liver fluke</name>
    <dbReference type="NCBI Taxonomy" id="46835"/>
    <lineage>
        <taxon>Eukaryota</taxon>
        <taxon>Metazoa</taxon>
        <taxon>Spiralia</taxon>
        <taxon>Lophotrochozoa</taxon>
        <taxon>Platyhelminthes</taxon>
        <taxon>Trematoda</taxon>
        <taxon>Digenea</taxon>
        <taxon>Plagiorchiida</taxon>
        <taxon>Echinostomata</taxon>
        <taxon>Echinostomatoidea</taxon>
        <taxon>Fasciolidae</taxon>
        <taxon>Fasciola</taxon>
    </lineage>
</organism>
<dbReference type="Gene3D" id="3.50.50.60">
    <property type="entry name" value="FAD/NAD(P)-binding domain"/>
    <property type="match status" value="2"/>
</dbReference>
<dbReference type="AlphaFoldDB" id="A0A504Z4K8"/>
<feature type="region of interest" description="Disordered" evidence="1">
    <location>
        <begin position="715"/>
        <end position="767"/>
    </location>
</feature>
<feature type="compositionally biased region" description="Low complexity" evidence="1">
    <location>
        <begin position="715"/>
        <end position="725"/>
    </location>
</feature>
<feature type="compositionally biased region" description="Low complexity" evidence="1">
    <location>
        <begin position="659"/>
        <end position="674"/>
    </location>
</feature>
<keyword evidence="3" id="KW-0489">Methyltransferase</keyword>
<feature type="compositionally biased region" description="Polar residues" evidence="1">
    <location>
        <begin position="873"/>
        <end position="882"/>
    </location>
</feature>
<accession>A0A504Z4K8</accession>
<dbReference type="Proteomes" id="UP000316759">
    <property type="component" value="Unassembled WGS sequence"/>
</dbReference>
<dbReference type="GO" id="GO:0008168">
    <property type="term" value="F:methyltransferase activity"/>
    <property type="evidence" value="ECO:0007669"/>
    <property type="project" value="UniProtKB-KW"/>
</dbReference>
<feature type="region of interest" description="Disordered" evidence="1">
    <location>
        <begin position="654"/>
        <end position="679"/>
    </location>
</feature>
<dbReference type="SUPFAM" id="SSF54373">
    <property type="entry name" value="FAD-linked reductases, C-terminal domain"/>
    <property type="match status" value="1"/>
</dbReference>
<feature type="region of interest" description="Disordered" evidence="1">
    <location>
        <begin position="856"/>
        <end position="884"/>
    </location>
</feature>
<dbReference type="InterPro" id="IPR050281">
    <property type="entry name" value="Flavin_monoamine_oxidase"/>
</dbReference>
<evidence type="ECO:0000259" key="2">
    <source>
        <dbReference type="Pfam" id="PF01593"/>
    </source>
</evidence>
<sequence>MPESVIYDVIILGAGISGLTAAKILNKEGLKILVLEARDRNGGRIHTIRFPASDDCGEVAIDLGASYLHGCVSSQETQPLFTLANRLNMLTTTAPGDVLGPYRGWECPEIAVWRDHKTGQTIHLNEVAEMSCLLDRCLVHILMTAKQKKSGFPTKTTLADIIDTSLDACLRLLFKAGQRTSPTLSRRERGIFDSLFARYIAYVNPAHRLPVNLSLGPHYEADAAANLAYDAEQPTTQAKELYLNWLERKRTHLAVHGPRCTVARRTEHRWEDRLVLQGFDQIIHFLATDLDIRHRCIVKHIDWSRVVNSKTPFRTDGSNTTPYSDDFICIEASSYQDDGHVSASSRKPPQKYLARFCVITLPVGVLKGLDRRSAVNFYPPLPVKKQLAIDRLGVPRYGAETHNKVVLKFSPLDVFWDQTAAQIVCPGAQLHMLNCDFFGQPGVLVAHIWGGSHIRLFNRPDHAIVQELMDILSGMFPERCPLPEPVFTTVTRWSEDPFSLGSYTAGEVGSDDSDRHAYADPLPSTENPRVFFAGEGTVDSAGGQQCTHGAFTSGANCAFDILDQVQGGRCRLRDVRIVDYLTGHRTYSFPPHSMVRRTMKRNSDTNDFSKSNCKERGPNHMRVDPKKGCIEAVKDSCIDRLSPLEACVPTDAHFRPQINSSDSNSTDDPSVVPSRRSNRLSTWISTQASASLHSFYKVRRSGSSREKRICSNYCASSSSTSSVGSLKDELTPSPPSPEPSGDGVVEDEPRTPGKLLTQPLSHTYPSVIDSSSEAHKSVSNVYALGPPNRNPSVAFGAPPVFRSPLPLVLPTVAFAPKKTAGISNGSDAFDRITSIPPSCVLSSFSATTFQLCNPNEPSSGTAGSKTVPPISTVDCSQKSARSSPVRRHILDCPKVVGNS</sequence>
<name>A0A504Z4K8_FASGI</name>
<protein>
    <submittedName>
        <fullName evidence="3">Lysine-specific histone demethylase 1 2</fullName>
    </submittedName>
</protein>
<dbReference type="InterPro" id="IPR036188">
    <property type="entry name" value="FAD/NAD-bd_sf"/>
</dbReference>
<dbReference type="OrthoDB" id="7777654at2759"/>
<evidence type="ECO:0000256" key="1">
    <source>
        <dbReference type="SAM" id="MobiDB-lite"/>
    </source>
</evidence>
<dbReference type="EMBL" id="SUNJ01000433">
    <property type="protein sequence ID" value="TPP67665.1"/>
    <property type="molecule type" value="Genomic_DNA"/>
</dbReference>
<evidence type="ECO:0000313" key="4">
    <source>
        <dbReference type="Proteomes" id="UP000316759"/>
    </source>
</evidence>
<dbReference type="InterPro" id="IPR002937">
    <property type="entry name" value="Amino_oxidase"/>
</dbReference>
<keyword evidence="4" id="KW-1185">Reference proteome</keyword>
<feature type="compositionally biased region" description="Polar residues" evidence="1">
    <location>
        <begin position="758"/>
        <end position="767"/>
    </location>
</feature>
<dbReference type="SUPFAM" id="SSF51905">
    <property type="entry name" value="FAD/NAD(P)-binding domain"/>
    <property type="match status" value="1"/>
</dbReference>
<gene>
    <name evidence="3" type="ORF">FGIG_00456</name>
</gene>
<dbReference type="Gene3D" id="3.90.660.10">
    <property type="match status" value="1"/>
</dbReference>
<dbReference type="GO" id="GO:0032259">
    <property type="term" value="P:methylation"/>
    <property type="evidence" value="ECO:0007669"/>
    <property type="project" value="UniProtKB-KW"/>
</dbReference>
<reference evidence="3 4" key="1">
    <citation type="submission" date="2019-04" db="EMBL/GenBank/DDBJ databases">
        <title>Annotation for the trematode Fasciola gigantica.</title>
        <authorList>
            <person name="Choi Y.-J."/>
        </authorList>
    </citation>
    <scope>NUCLEOTIDE SEQUENCE [LARGE SCALE GENOMIC DNA]</scope>
    <source>
        <strain evidence="3">Uganda_cow_1</strain>
    </source>
</reference>
<feature type="domain" description="Amine oxidase" evidence="2">
    <location>
        <begin position="16"/>
        <end position="562"/>
    </location>
</feature>
<dbReference type="PANTHER" id="PTHR10742">
    <property type="entry name" value="FLAVIN MONOAMINE OXIDASE"/>
    <property type="match status" value="1"/>
</dbReference>
<evidence type="ECO:0000313" key="3">
    <source>
        <dbReference type="EMBL" id="TPP67665.1"/>
    </source>
</evidence>
<proteinExistence type="predicted"/>
<dbReference type="STRING" id="46835.A0A504Z4K8"/>
<dbReference type="GO" id="GO:0016491">
    <property type="term" value="F:oxidoreductase activity"/>
    <property type="evidence" value="ECO:0007669"/>
    <property type="project" value="InterPro"/>
</dbReference>
<comment type="caution">
    <text evidence="3">The sequence shown here is derived from an EMBL/GenBank/DDBJ whole genome shotgun (WGS) entry which is preliminary data.</text>
</comment>